<organism evidence="1">
    <name type="scientific">Eutreptiella gymnastica</name>
    <dbReference type="NCBI Taxonomy" id="73025"/>
    <lineage>
        <taxon>Eukaryota</taxon>
        <taxon>Discoba</taxon>
        <taxon>Euglenozoa</taxon>
        <taxon>Euglenida</taxon>
        <taxon>Spirocuta</taxon>
        <taxon>Euglenophyceae</taxon>
        <taxon>Eutreptiales</taxon>
        <taxon>Eutreptiaceae</taxon>
        <taxon>Eutreptiella</taxon>
    </lineage>
</organism>
<protein>
    <submittedName>
        <fullName evidence="1">Uncharacterized protein</fullName>
    </submittedName>
</protein>
<gene>
    <name evidence="1" type="ORF">EGYM00163_LOCUS37081</name>
</gene>
<sequence length="112" mass="12037">MLLGGKTPCLKRTEPVMGGASCPTSTVAWRSVFGSQDGGNGPPIPRAVLLHVHPPNPRPNSATFADLLYNLLGFPDFADLFCRFVGFLGFCRFVLPFCWGLDPGTPDLEASL</sequence>
<evidence type="ECO:0000313" key="1">
    <source>
        <dbReference type="EMBL" id="CAE0825829.1"/>
    </source>
</evidence>
<name>A0A7S4LFE8_9EUGL</name>
<proteinExistence type="predicted"/>
<dbReference type="EMBL" id="HBJA01107326">
    <property type="protein sequence ID" value="CAE0825829.1"/>
    <property type="molecule type" value="Transcribed_RNA"/>
</dbReference>
<reference evidence="1" key="1">
    <citation type="submission" date="2021-01" db="EMBL/GenBank/DDBJ databases">
        <authorList>
            <person name="Corre E."/>
            <person name="Pelletier E."/>
            <person name="Niang G."/>
            <person name="Scheremetjew M."/>
            <person name="Finn R."/>
            <person name="Kale V."/>
            <person name="Holt S."/>
            <person name="Cochrane G."/>
            <person name="Meng A."/>
            <person name="Brown T."/>
            <person name="Cohen L."/>
        </authorList>
    </citation>
    <scope>NUCLEOTIDE SEQUENCE</scope>
    <source>
        <strain evidence="1">CCMP1594</strain>
    </source>
</reference>
<accession>A0A7S4LFE8</accession>
<dbReference type="AlphaFoldDB" id="A0A7S4LFE8"/>